<reference evidence="4" key="1">
    <citation type="journal article" date="2012" name="Nat. Genet.">
        <title>Lifestyle transitions in plant pathogenic Colletotrichum fungi deciphered by genome and transcriptome analyses.</title>
        <authorList>
            <person name="O'Connell R.J."/>
            <person name="Thon M.R."/>
            <person name="Hacquard S."/>
            <person name="Amyotte S.G."/>
            <person name="Kleemann J."/>
            <person name="Torres M.F."/>
            <person name="Damm U."/>
            <person name="Buiate E.A."/>
            <person name="Epstein L."/>
            <person name="Alkan N."/>
            <person name="Altmueller J."/>
            <person name="Alvarado-Balderrama L."/>
            <person name="Bauser C.A."/>
            <person name="Becker C."/>
            <person name="Birren B.W."/>
            <person name="Chen Z."/>
            <person name="Choi J."/>
            <person name="Crouch J.A."/>
            <person name="Duvick J.P."/>
            <person name="Farman M.A."/>
            <person name="Gan P."/>
            <person name="Heiman D."/>
            <person name="Henrissat B."/>
            <person name="Howard R.J."/>
            <person name="Kabbage M."/>
            <person name="Koch C."/>
            <person name="Kracher B."/>
            <person name="Kubo Y."/>
            <person name="Law A.D."/>
            <person name="Lebrun M.-H."/>
            <person name="Lee Y.-H."/>
            <person name="Miyara I."/>
            <person name="Moore N."/>
            <person name="Neumann U."/>
            <person name="Nordstroem K."/>
            <person name="Panaccione D.G."/>
            <person name="Panstruga R."/>
            <person name="Place M."/>
            <person name="Proctor R.H."/>
            <person name="Prusky D."/>
            <person name="Rech G."/>
            <person name="Reinhardt R."/>
            <person name="Rollins J.A."/>
            <person name="Rounsley S."/>
            <person name="Schardl C.L."/>
            <person name="Schwartz D.C."/>
            <person name="Shenoy N."/>
            <person name="Shirasu K."/>
            <person name="Sikhakolli U.R."/>
            <person name="Stueber K."/>
            <person name="Sukno S.A."/>
            <person name="Sweigard J.A."/>
            <person name="Takano Y."/>
            <person name="Takahara H."/>
            <person name="Trail F."/>
            <person name="van der Does H.C."/>
            <person name="Voll L.M."/>
            <person name="Will I."/>
            <person name="Young S."/>
            <person name="Zeng Q."/>
            <person name="Zhang J."/>
            <person name="Zhou S."/>
            <person name="Dickman M.B."/>
            <person name="Schulze-Lefert P."/>
            <person name="Ver Loren van Themaat E."/>
            <person name="Ma L.-J."/>
            <person name="Vaillancourt L.J."/>
        </authorList>
    </citation>
    <scope>NUCLEOTIDE SEQUENCE [LARGE SCALE GENOMIC DNA]</scope>
    <source>
        <strain evidence="4">M1.001 / M2 / FGSC 10212</strain>
    </source>
</reference>
<dbReference type="RefSeq" id="XP_008096687.1">
    <property type="nucleotide sequence ID" value="XM_008098496.1"/>
</dbReference>
<dbReference type="InterPro" id="IPR036259">
    <property type="entry name" value="MFS_trans_sf"/>
</dbReference>
<gene>
    <name evidence="3" type="ORF">GLRG_07811</name>
</gene>
<feature type="transmembrane region" description="Helical" evidence="2">
    <location>
        <begin position="154"/>
        <end position="174"/>
    </location>
</feature>
<sequence length="569" mass="65049">MGAACSSNADCNEFNEDPTDPDIMGIGVLLAFVVPVLLSTIAICLAYIARTTFHACLYMEIDNMILGRLERQRSVLASIRSTKYLQLILGLSDQLLVTSFGILIALYVQTCSMSLLCFRVGEALAYLASGVHMDCLLALGSHFEEHRRQAKVRIWLMAFLLVFILTTSFLTYLTDSNSVRRTVSCAIRHYKTDWPYLFVAWLALCWWVASSFRNSMSQLRNARSQFPRVYSLVNCALSAVYRDEASRRSLEAWNEYERQEMRAMYSRRCRQLRKRSPKPPWRVTARIVAQAIFGDFWRSLIFALCVNFSFTVTGIYFLLEVLVYARVDYSHLLEPKFGQILPLVMLIVLLLNIMEASGSPTETDGQSEARNDSPPRRRTERGQLTFLLPERNSRQGTDEWVVPPRRRVTVSEDRRQAGIEATMTGGLSRRQTGDTVREQSTHAYRQTTSIPEESEASGVELPNRVNTLVMEAGHLGEAESDGSFDTRFGLAAIVYQDTPRWIIKLAFFAALAATGVFFYFLCVYFNEMVIAMCALNQLYQLGHTCRGFWKFWRFRKERKEIQRRQPGST</sequence>
<feature type="transmembrane region" description="Helical" evidence="2">
    <location>
        <begin position="337"/>
        <end position="354"/>
    </location>
</feature>
<dbReference type="Proteomes" id="UP000008782">
    <property type="component" value="Unassembled WGS sequence"/>
</dbReference>
<dbReference type="PANTHER" id="PTHR37577">
    <property type="entry name" value="INTEGRAL MEMBRANE PROTEIN"/>
    <property type="match status" value="1"/>
</dbReference>
<dbReference type="OrthoDB" id="5427664at2759"/>
<feature type="transmembrane region" description="Helical" evidence="2">
    <location>
        <begin position="123"/>
        <end position="142"/>
    </location>
</feature>
<dbReference type="InterPro" id="IPR053018">
    <property type="entry name" value="Elsinochrome_Biosynth-Asso"/>
</dbReference>
<dbReference type="VEuPathDB" id="FungiDB:GLRG_07811"/>
<dbReference type="eggNOG" id="ENOG502RJJ8">
    <property type="taxonomic scope" value="Eukaryota"/>
</dbReference>
<keyword evidence="2" id="KW-0812">Transmembrane</keyword>
<proteinExistence type="predicted"/>
<feature type="compositionally biased region" description="Basic and acidic residues" evidence="1">
    <location>
        <begin position="367"/>
        <end position="381"/>
    </location>
</feature>
<dbReference type="EMBL" id="GG697364">
    <property type="protein sequence ID" value="EFQ32667.1"/>
    <property type="molecule type" value="Genomic_DNA"/>
</dbReference>
<dbReference type="GeneID" id="24413176"/>
<accession>E3QP79</accession>
<keyword evidence="2" id="KW-1133">Transmembrane helix</keyword>
<protein>
    <submittedName>
        <fullName evidence="3">Uncharacterized protein</fullName>
    </submittedName>
</protein>
<keyword evidence="4" id="KW-1185">Reference proteome</keyword>
<feature type="transmembrane region" description="Helical" evidence="2">
    <location>
        <begin position="194"/>
        <end position="212"/>
    </location>
</feature>
<feature type="region of interest" description="Disordered" evidence="1">
    <location>
        <begin position="426"/>
        <end position="458"/>
    </location>
</feature>
<feature type="region of interest" description="Disordered" evidence="1">
    <location>
        <begin position="358"/>
        <end position="385"/>
    </location>
</feature>
<name>E3QP79_COLGM</name>
<evidence type="ECO:0000256" key="1">
    <source>
        <dbReference type="SAM" id="MobiDB-lite"/>
    </source>
</evidence>
<feature type="compositionally biased region" description="Polar residues" evidence="1">
    <location>
        <begin position="441"/>
        <end position="451"/>
    </location>
</feature>
<dbReference type="AlphaFoldDB" id="E3QP79"/>
<feature type="transmembrane region" description="Helical" evidence="2">
    <location>
        <begin position="87"/>
        <end position="108"/>
    </location>
</feature>
<dbReference type="PANTHER" id="PTHR37577:SF1">
    <property type="entry name" value="INTEGRAL MEMBRANE PROTEIN"/>
    <property type="match status" value="1"/>
</dbReference>
<keyword evidence="2" id="KW-0472">Membrane</keyword>
<organism evidence="4">
    <name type="scientific">Colletotrichum graminicola (strain M1.001 / M2 / FGSC 10212)</name>
    <name type="common">Maize anthracnose fungus</name>
    <name type="synonym">Glomerella graminicola</name>
    <dbReference type="NCBI Taxonomy" id="645133"/>
    <lineage>
        <taxon>Eukaryota</taxon>
        <taxon>Fungi</taxon>
        <taxon>Dikarya</taxon>
        <taxon>Ascomycota</taxon>
        <taxon>Pezizomycotina</taxon>
        <taxon>Sordariomycetes</taxon>
        <taxon>Hypocreomycetidae</taxon>
        <taxon>Glomerellales</taxon>
        <taxon>Glomerellaceae</taxon>
        <taxon>Colletotrichum</taxon>
        <taxon>Colletotrichum graminicola species complex</taxon>
    </lineage>
</organism>
<evidence type="ECO:0000256" key="2">
    <source>
        <dbReference type="SAM" id="Phobius"/>
    </source>
</evidence>
<evidence type="ECO:0000313" key="4">
    <source>
        <dbReference type="Proteomes" id="UP000008782"/>
    </source>
</evidence>
<evidence type="ECO:0000313" key="3">
    <source>
        <dbReference type="EMBL" id="EFQ32667.1"/>
    </source>
</evidence>
<dbReference type="STRING" id="645133.E3QP79"/>
<dbReference type="HOGENOM" id="CLU_478961_0_0_1"/>
<feature type="compositionally biased region" description="Basic and acidic residues" evidence="1">
    <location>
        <begin position="431"/>
        <end position="440"/>
    </location>
</feature>
<dbReference type="SUPFAM" id="SSF103473">
    <property type="entry name" value="MFS general substrate transporter"/>
    <property type="match status" value="1"/>
</dbReference>
<feature type="transmembrane region" description="Helical" evidence="2">
    <location>
        <begin position="23"/>
        <end position="49"/>
    </location>
</feature>
<feature type="transmembrane region" description="Helical" evidence="2">
    <location>
        <begin position="300"/>
        <end position="325"/>
    </location>
</feature>
<feature type="transmembrane region" description="Helical" evidence="2">
    <location>
        <begin position="505"/>
        <end position="526"/>
    </location>
</feature>